<dbReference type="OrthoDB" id="2342176at2759"/>
<protein>
    <recommendedName>
        <fullName evidence="5">Lytic polysaccharide monooxygenase</fullName>
    </recommendedName>
</protein>
<dbReference type="Gene3D" id="2.70.50.70">
    <property type="match status" value="1"/>
</dbReference>
<dbReference type="Proteomes" id="UP000738359">
    <property type="component" value="Unassembled WGS sequence"/>
</dbReference>
<comment type="caution">
    <text evidence="3">The sequence shown here is derived from an EMBL/GenBank/DDBJ whole genome shotgun (WGS) entry which is preliminary data.</text>
</comment>
<gene>
    <name evidence="3" type="ORF">BGZ70_004960</name>
</gene>
<name>A0A9P6JE66_MORAP</name>
<evidence type="ECO:0000313" key="3">
    <source>
        <dbReference type="EMBL" id="KAF9968319.1"/>
    </source>
</evidence>
<evidence type="ECO:0000256" key="2">
    <source>
        <dbReference type="SAM" id="SignalP"/>
    </source>
</evidence>
<feature type="compositionally biased region" description="Basic and acidic residues" evidence="1">
    <location>
        <begin position="219"/>
        <end position="235"/>
    </location>
</feature>
<proteinExistence type="predicted"/>
<keyword evidence="2" id="KW-0732">Signal</keyword>
<evidence type="ECO:0008006" key="5">
    <source>
        <dbReference type="Google" id="ProtNLM"/>
    </source>
</evidence>
<dbReference type="EMBL" id="JAAAHY010000026">
    <property type="protein sequence ID" value="KAF9968319.1"/>
    <property type="molecule type" value="Genomic_DNA"/>
</dbReference>
<feature type="signal peptide" evidence="2">
    <location>
        <begin position="1"/>
        <end position="19"/>
    </location>
</feature>
<accession>A0A9P6JE66</accession>
<evidence type="ECO:0000313" key="4">
    <source>
        <dbReference type="Proteomes" id="UP000738359"/>
    </source>
</evidence>
<reference evidence="3" key="1">
    <citation type="journal article" date="2020" name="Fungal Divers.">
        <title>Resolving the Mortierellaceae phylogeny through synthesis of multi-gene phylogenetics and phylogenomics.</title>
        <authorList>
            <person name="Vandepol N."/>
            <person name="Liber J."/>
            <person name="Desiro A."/>
            <person name="Na H."/>
            <person name="Kennedy M."/>
            <person name="Barry K."/>
            <person name="Grigoriev I.V."/>
            <person name="Miller A.N."/>
            <person name="O'Donnell K."/>
            <person name="Stajich J.E."/>
            <person name="Bonito G."/>
        </authorList>
    </citation>
    <scope>NUCLEOTIDE SEQUENCE</scope>
    <source>
        <strain evidence="3">CK1249</strain>
    </source>
</reference>
<evidence type="ECO:0000256" key="1">
    <source>
        <dbReference type="SAM" id="MobiDB-lite"/>
    </source>
</evidence>
<dbReference type="AlphaFoldDB" id="A0A9P6JE66"/>
<sequence>MKFTTALALLVSCIAVATAHGGLLYPPPRGGIEAADYNGRFHAFIGFEDKKQKLEFPCGGYAPLKTPTPMRAGETIPVRFYASDMDADDIAKQPKETSKKKQFKQARHGGGMCEFSLSYDNGETFHLIGRYTKTCPDSYHEWPVTIPENVPSCTKKNKCLFVWTWTANILPQFYMNCADIKLKGVKGGKRPKGKILIVDFKGEYQGKAIKRGVRAQGDGVKHLAGDGPDPNEKKANSNKRRPNYPRPALIGNN</sequence>
<keyword evidence="4" id="KW-1185">Reference proteome</keyword>
<organism evidence="3 4">
    <name type="scientific">Mortierella alpina</name>
    <name type="common">Oleaginous fungus</name>
    <name type="synonym">Mortierella renispora</name>
    <dbReference type="NCBI Taxonomy" id="64518"/>
    <lineage>
        <taxon>Eukaryota</taxon>
        <taxon>Fungi</taxon>
        <taxon>Fungi incertae sedis</taxon>
        <taxon>Mucoromycota</taxon>
        <taxon>Mortierellomycotina</taxon>
        <taxon>Mortierellomycetes</taxon>
        <taxon>Mortierellales</taxon>
        <taxon>Mortierellaceae</taxon>
        <taxon>Mortierella</taxon>
    </lineage>
</organism>
<dbReference type="PANTHER" id="PTHR36182:SF1">
    <property type="entry name" value="PROTEIN, PUTATIVE (AFU_ORTHOLOGUE AFUA_6G10930)-RELATED"/>
    <property type="match status" value="1"/>
</dbReference>
<feature type="region of interest" description="Disordered" evidence="1">
    <location>
        <begin position="215"/>
        <end position="253"/>
    </location>
</feature>
<feature type="chain" id="PRO_5040264701" description="Lytic polysaccharide monooxygenase" evidence="2">
    <location>
        <begin position="20"/>
        <end position="253"/>
    </location>
</feature>
<dbReference type="PANTHER" id="PTHR36182">
    <property type="entry name" value="PROTEIN, PUTATIVE (AFU_ORTHOLOGUE AFUA_6G10930)-RELATED"/>
    <property type="match status" value="1"/>
</dbReference>